<accession>A0ABS1CB35</accession>
<dbReference type="RefSeq" id="WP_201275998.1">
    <property type="nucleotide sequence ID" value="NZ_JACVDA010000028.1"/>
</dbReference>
<keyword evidence="2" id="KW-1185">Reference proteome</keyword>
<gene>
    <name evidence="1" type="ORF">IBJ83_07715</name>
</gene>
<name>A0ABS1CB35_9FIRM</name>
<evidence type="ECO:0000313" key="2">
    <source>
        <dbReference type="Proteomes" id="UP000823123"/>
    </source>
</evidence>
<dbReference type="EMBL" id="JACVDA010000028">
    <property type="protein sequence ID" value="MBK1469173.1"/>
    <property type="molecule type" value="Genomic_DNA"/>
</dbReference>
<evidence type="ECO:0000313" key="1">
    <source>
        <dbReference type="EMBL" id="MBK1469173.1"/>
    </source>
</evidence>
<protein>
    <submittedName>
        <fullName evidence="1">Uncharacterized protein</fullName>
    </submittedName>
</protein>
<comment type="caution">
    <text evidence="1">The sequence shown here is derived from an EMBL/GenBank/DDBJ whole genome shotgun (WGS) entry which is preliminary data.</text>
</comment>
<dbReference type="Proteomes" id="UP000823123">
    <property type="component" value="Unassembled WGS sequence"/>
</dbReference>
<sequence length="164" mass="19788">MSRKIASIHYEREISDSKYDSFFESLKADEKSELFADFKGQISNSNVKCKKCKTFIKDMVFVKTTVCPCCFETIYKVIEKRKLKPTLVYSNFLRRFLYNEPNKYKGKRPEYTEEFFKNQVKIADLKRELEYSIEMEEYKRCEVLKNTIKDFTNKNLKLRRKINE</sequence>
<reference evidence="1 2" key="1">
    <citation type="submission" date="2020-09" db="EMBL/GenBank/DDBJ databases">
        <title>Parvimonas S3374 sp. nov.</title>
        <authorList>
            <person name="Buhl M."/>
        </authorList>
    </citation>
    <scope>NUCLEOTIDE SEQUENCE [LARGE SCALE GENOMIC DNA]</scope>
    <source>
        <strain evidence="1 2">S3374</strain>
    </source>
</reference>
<organism evidence="1 2">
    <name type="scientific">Parvimonas parva</name>
    <dbReference type="NCBI Taxonomy" id="2769485"/>
    <lineage>
        <taxon>Bacteria</taxon>
        <taxon>Bacillati</taxon>
        <taxon>Bacillota</taxon>
        <taxon>Tissierellia</taxon>
        <taxon>Tissierellales</taxon>
        <taxon>Peptoniphilaceae</taxon>
        <taxon>Parvimonas</taxon>
    </lineage>
</organism>
<proteinExistence type="predicted"/>